<dbReference type="OrthoDB" id="9810084at2"/>
<dbReference type="PANTHER" id="PTHR39337:SF1">
    <property type="entry name" value="BLR5642 PROTEIN"/>
    <property type="match status" value="1"/>
</dbReference>
<dbReference type="Pfam" id="PF04343">
    <property type="entry name" value="DUF488"/>
    <property type="match status" value="1"/>
</dbReference>
<reference evidence="1 2" key="1">
    <citation type="submission" date="2018-08" db="EMBL/GenBank/DDBJ databases">
        <title>Genome sequence of Methylocystis hirsuta CSC1, a methanotroph able to accumulate PHAs.</title>
        <authorList>
            <person name="Bordel S."/>
            <person name="Rodriguez E."/>
            <person name="Gancedo J."/>
            <person name="Munoz R."/>
        </authorList>
    </citation>
    <scope>NUCLEOTIDE SEQUENCE [LARGE SCALE GENOMIC DNA]</scope>
    <source>
        <strain evidence="1 2">CSC1</strain>
    </source>
</reference>
<gene>
    <name evidence="1" type="ORF">D1O30_06325</name>
</gene>
<dbReference type="Proteomes" id="UP000268623">
    <property type="component" value="Unassembled WGS sequence"/>
</dbReference>
<dbReference type="InterPro" id="IPR007438">
    <property type="entry name" value="DUF488"/>
</dbReference>
<dbReference type="EMBL" id="QWDD01000001">
    <property type="protein sequence ID" value="RNJ49270.1"/>
    <property type="molecule type" value="Genomic_DNA"/>
</dbReference>
<dbReference type="PANTHER" id="PTHR39337">
    <property type="entry name" value="BLR5642 PROTEIN"/>
    <property type="match status" value="1"/>
</dbReference>
<dbReference type="AlphaFoldDB" id="A0A3M9XQS7"/>
<name>A0A3M9XQS7_9HYPH</name>
<keyword evidence="2" id="KW-1185">Reference proteome</keyword>
<proteinExistence type="predicted"/>
<comment type="caution">
    <text evidence="1">The sequence shown here is derived from an EMBL/GenBank/DDBJ whole genome shotgun (WGS) entry which is preliminary data.</text>
</comment>
<dbReference type="RefSeq" id="WP_123175240.1">
    <property type="nucleotide sequence ID" value="NZ_QWDD01000001.1"/>
</dbReference>
<organism evidence="1 2">
    <name type="scientific">Methylocystis hirsuta</name>
    <dbReference type="NCBI Taxonomy" id="369798"/>
    <lineage>
        <taxon>Bacteria</taxon>
        <taxon>Pseudomonadati</taxon>
        <taxon>Pseudomonadota</taxon>
        <taxon>Alphaproteobacteria</taxon>
        <taxon>Hyphomicrobiales</taxon>
        <taxon>Methylocystaceae</taxon>
        <taxon>Methylocystis</taxon>
    </lineage>
</organism>
<accession>A0A3M9XQS7</accession>
<evidence type="ECO:0000313" key="2">
    <source>
        <dbReference type="Proteomes" id="UP000268623"/>
    </source>
</evidence>
<sequence length="171" mass="19028">MSTVFTIGYEGTDIERFMATLHAVRIAALVDVRAVAISRKKGFSKTALSARLNAEGIAYHHLSELGDPKPGRDAARAGRLGEFRRIYNNHLRSADAQASLKVLAELAVMQSVCLLCFERDPKHCHRSIVTAHLVPMGLNHFDLYGDLPRRYEDFSPIRARCHSRQSLAAAE</sequence>
<evidence type="ECO:0000313" key="1">
    <source>
        <dbReference type="EMBL" id="RNJ49270.1"/>
    </source>
</evidence>
<protein>
    <submittedName>
        <fullName evidence="1">DUF488 domain-containing protein</fullName>
    </submittedName>
</protein>